<dbReference type="InParanoid" id="C8X910"/>
<evidence type="ECO:0000313" key="2">
    <source>
        <dbReference type="Proteomes" id="UP000002218"/>
    </source>
</evidence>
<accession>C8X910</accession>
<sequence length="142" mass="14895" precursor="true">MITTESEVQTRSRAGWLARLAVLVALIGGLLAASTTAASASAAATAGARTAKMAAAPMATMTASCGGGRCTVYLSKAETRDLAAGRVPGLPGGVPWQLRAGYYALAYGHKWFAQQYANRGWCSGFRLSIYPWESQGYFGYAC</sequence>
<dbReference type="KEGG" id="nml:Namu_4833"/>
<dbReference type="RefSeq" id="WP_015749919.1">
    <property type="nucleotide sequence ID" value="NC_013235.1"/>
</dbReference>
<proteinExistence type="predicted"/>
<reference evidence="1" key="1">
    <citation type="journal article" date="2010" name="Stand. Genomic Sci.">
        <title>Complete genome sequence of Nakamurella multipartita type strain (Y-104).</title>
        <authorList>
            <person name="Tice H."/>
            <person name="Mayilraj S."/>
            <person name="Sims D."/>
            <person name="Lapidus A."/>
            <person name="Nolan M."/>
            <person name="Lucas S."/>
            <person name="Glavina Del Rio T."/>
            <person name="Copeland A."/>
            <person name="Cheng J.F."/>
            <person name="Meincke L."/>
            <person name="Bruce D."/>
            <person name="Goodwin L."/>
            <person name="Pitluck S."/>
            <person name="Ivanova N."/>
            <person name="Mavromatis K."/>
            <person name="Ovchinnikova G."/>
            <person name="Pati A."/>
            <person name="Chen A."/>
            <person name="Palaniappan K."/>
            <person name="Land M."/>
            <person name="Hauser L."/>
            <person name="Chang Y.J."/>
            <person name="Jeffries C.D."/>
            <person name="Detter J.C."/>
            <person name="Brettin T."/>
            <person name="Rohde M."/>
            <person name="Goker M."/>
            <person name="Bristow J."/>
            <person name="Eisen J.A."/>
            <person name="Markowitz V."/>
            <person name="Hugenholtz P."/>
            <person name="Kyrpides N.C."/>
            <person name="Klenk H.P."/>
            <person name="Chen F."/>
        </authorList>
    </citation>
    <scope>NUCLEOTIDE SEQUENCE [LARGE SCALE GENOMIC DNA]</scope>
    <source>
        <strain evidence="1">DSM 44233</strain>
    </source>
</reference>
<dbReference type="HOGENOM" id="CLU_1813740_0_0_11"/>
<name>C8X910_NAKMY</name>
<organism evidence="1 2">
    <name type="scientific">Nakamurella multipartita (strain ATCC 700099 / DSM 44233 / CIP 104796 / JCM 9543 / NBRC 105858 / Y-104)</name>
    <name type="common">Microsphaera multipartita</name>
    <dbReference type="NCBI Taxonomy" id="479431"/>
    <lineage>
        <taxon>Bacteria</taxon>
        <taxon>Bacillati</taxon>
        <taxon>Actinomycetota</taxon>
        <taxon>Actinomycetes</taxon>
        <taxon>Nakamurellales</taxon>
        <taxon>Nakamurellaceae</taxon>
        <taxon>Nakamurella</taxon>
    </lineage>
</organism>
<dbReference type="EMBL" id="CP001737">
    <property type="protein sequence ID" value="ACV81108.1"/>
    <property type="molecule type" value="Genomic_DNA"/>
</dbReference>
<keyword evidence="2" id="KW-1185">Reference proteome</keyword>
<dbReference type="Proteomes" id="UP000002218">
    <property type="component" value="Chromosome"/>
</dbReference>
<dbReference type="STRING" id="479431.Namu_4833"/>
<dbReference type="OrthoDB" id="4763073at2"/>
<gene>
    <name evidence="1" type="ordered locus">Namu_4833</name>
</gene>
<dbReference type="AlphaFoldDB" id="C8X910"/>
<evidence type="ECO:0000313" key="1">
    <source>
        <dbReference type="EMBL" id="ACV81108.1"/>
    </source>
</evidence>
<dbReference type="eggNOG" id="ENOG5034AN4">
    <property type="taxonomic scope" value="Bacteria"/>
</dbReference>
<protein>
    <submittedName>
        <fullName evidence="1">Uncharacterized protein</fullName>
    </submittedName>
</protein>